<organism evidence="1 2">
    <name type="scientific">Brockia lithotrophica</name>
    <dbReference type="NCBI Taxonomy" id="933949"/>
    <lineage>
        <taxon>Bacteria</taxon>
        <taxon>Bacillati</taxon>
        <taxon>Bacillota</taxon>
        <taxon>Bacilli</taxon>
        <taxon>Bacillales</taxon>
        <taxon>Bacillales Family X. Incertae Sedis</taxon>
        <taxon>Brockia</taxon>
    </lineage>
</organism>
<accession>A0A2T5G7P6</accession>
<gene>
    <name evidence="1" type="ORF">BLITH_1145</name>
</gene>
<dbReference type="InterPro" id="IPR014229">
    <property type="entry name" value="Spore_YtfJ"/>
</dbReference>
<comment type="caution">
    <text evidence="1">The sequence shown here is derived from an EMBL/GenBank/DDBJ whole genome shotgun (WGS) entry which is preliminary data.</text>
</comment>
<sequence length="139" mass="14819">MSEHPIQSLMSTAMENIQGMVDVSTIVGDPIETPDGSVVLPVSRVGFGFVAGGSEFQTADASEETLPFGGGSGGGVTITPVGFLVIGREEVRFVPLEPRIHLYDRLLDLAPEVLQKIEDLLTRGRGRNSNREVPPGPYA</sequence>
<dbReference type="Proteomes" id="UP000244016">
    <property type="component" value="Unassembled WGS sequence"/>
</dbReference>
<proteinExistence type="predicted"/>
<dbReference type="AlphaFoldDB" id="A0A2T5G7P6"/>
<reference evidence="1 2" key="1">
    <citation type="submission" date="2017-08" db="EMBL/GenBank/DDBJ databases">
        <title>Burning lignite coal seam in the remote Altai Mountains harbors a hydrogen-driven thermophilic microbial community.</title>
        <authorList>
            <person name="Kadnikov V.V."/>
            <person name="Mardanov A.V."/>
            <person name="Ivasenko D."/>
            <person name="Beletsky A.V."/>
            <person name="Karnachuk O.V."/>
            <person name="Ravin N.V."/>
        </authorList>
    </citation>
    <scope>NUCLEOTIDE SEQUENCE [LARGE SCALE GENOMIC DNA]</scope>
    <source>
        <strain evidence="1">AL31</strain>
    </source>
</reference>
<protein>
    <submittedName>
        <fullName evidence="1">Sporulation protein YtfJ</fullName>
    </submittedName>
</protein>
<dbReference type="Pfam" id="PF09579">
    <property type="entry name" value="Spore_YtfJ"/>
    <property type="match status" value="1"/>
</dbReference>
<dbReference type="NCBIfam" id="TIGR02874">
    <property type="entry name" value="spore_ytfJ"/>
    <property type="match status" value="1"/>
</dbReference>
<evidence type="ECO:0000313" key="2">
    <source>
        <dbReference type="Proteomes" id="UP000244016"/>
    </source>
</evidence>
<evidence type="ECO:0000313" key="1">
    <source>
        <dbReference type="EMBL" id="PTQ52178.1"/>
    </source>
</evidence>
<dbReference type="PIRSF" id="PIRSF021377">
    <property type="entry name" value="YtfJ"/>
    <property type="match status" value="1"/>
</dbReference>
<name>A0A2T5G7P6_9BACL</name>
<dbReference type="EMBL" id="PEBW01000003">
    <property type="protein sequence ID" value="PTQ52178.1"/>
    <property type="molecule type" value="Genomic_DNA"/>
</dbReference>
<dbReference type="PANTHER" id="PTHR39162">
    <property type="entry name" value="GLL3345 PROTEIN"/>
    <property type="match status" value="1"/>
</dbReference>
<dbReference type="PANTHER" id="PTHR39162:SF1">
    <property type="entry name" value="SPORULATION PROTEIN YTFJ"/>
    <property type="match status" value="1"/>
</dbReference>